<protein>
    <submittedName>
        <fullName evidence="1">Uncharacterized protein</fullName>
    </submittedName>
</protein>
<accession>A0ABU7CJ08</accession>
<reference evidence="1 2" key="1">
    <citation type="submission" date="2021-07" db="EMBL/GenBank/DDBJ databases">
        <authorList>
            <person name="Palmer J.M."/>
        </authorList>
    </citation>
    <scope>NUCLEOTIDE SEQUENCE [LARGE SCALE GENOMIC DNA]</scope>
    <source>
        <strain evidence="1 2">AT_MEX2019</strain>
        <tissue evidence="1">Muscle</tissue>
    </source>
</reference>
<comment type="caution">
    <text evidence="1">The sequence shown here is derived from an EMBL/GenBank/DDBJ whole genome shotgun (WGS) entry which is preliminary data.</text>
</comment>
<evidence type="ECO:0000313" key="1">
    <source>
        <dbReference type="EMBL" id="MED6261534.1"/>
    </source>
</evidence>
<evidence type="ECO:0000313" key="2">
    <source>
        <dbReference type="Proteomes" id="UP001345963"/>
    </source>
</evidence>
<gene>
    <name evidence="1" type="ORF">ATANTOWER_006421</name>
</gene>
<organism evidence="1 2">
    <name type="scientific">Ataeniobius toweri</name>
    <dbReference type="NCBI Taxonomy" id="208326"/>
    <lineage>
        <taxon>Eukaryota</taxon>
        <taxon>Metazoa</taxon>
        <taxon>Chordata</taxon>
        <taxon>Craniata</taxon>
        <taxon>Vertebrata</taxon>
        <taxon>Euteleostomi</taxon>
        <taxon>Actinopterygii</taxon>
        <taxon>Neopterygii</taxon>
        <taxon>Teleostei</taxon>
        <taxon>Neoteleostei</taxon>
        <taxon>Acanthomorphata</taxon>
        <taxon>Ovalentaria</taxon>
        <taxon>Atherinomorphae</taxon>
        <taxon>Cyprinodontiformes</taxon>
        <taxon>Goodeidae</taxon>
        <taxon>Ataeniobius</taxon>
    </lineage>
</organism>
<dbReference type="EMBL" id="JAHUTI010090235">
    <property type="protein sequence ID" value="MED6261534.1"/>
    <property type="molecule type" value="Genomic_DNA"/>
</dbReference>
<name>A0ABU7CJ08_9TELE</name>
<sequence length="73" mass="8262">MTLSTLCLSFRLQKVRKIANAISDESALHPVIDFVCPRIMEEGSTCCQGSAFKSTADMGTFFCLWHLYFCGFW</sequence>
<proteinExistence type="predicted"/>
<keyword evidence="2" id="KW-1185">Reference proteome</keyword>
<dbReference type="Proteomes" id="UP001345963">
    <property type="component" value="Unassembled WGS sequence"/>
</dbReference>